<dbReference type="InterPro" id="IPR000719">
    <property type="entry name" value="Prot_kinase_dom"/>
</dbReference>
<dbReference type="PROSITE" id="PS00107">
    <property type="entry name" value="PROTEIN_KINASE_ATP"/>
    <property type="match status" value="1"/>
</dbReference>
<dbReference type="CDD" id="cd00200">
    <property type="entry name" value="WD40"/>
    <property type="match status" value="1"/>
</dbReference>
<dbReference type="PROSITE" id="PS50294">
    <property type="entry name" value="WD_REPEATS_REGION"/>
    <property type="match status" value="3"/>
</dbReference>
<feature type="binding site" evidence="4">
    <location>
        <position position="56"/>
    </location>
    <ligand>
        <name>ATP</name>
        <dbReference type="ChEBI" id="CHEBI:30616"/>
    </ligand>
</feature>
<dbReference type="SUPFAM" id="SSF56112">
    <property type="entry name" value="Protein kinase-like (PK-like)"/>
    <property type="match status" value="1"/>
</dbReference>
<accession>A0A4R5B861</accession>
<evidence type="ECO:0000259" key="5">
    <source>
        <dbReference type="PROSITE" id="PS50011"/>
    </source>
</evidence>
<feature type="repeat" description="WD" evidence="3">
    <location>
        <begin position="401"/>
        <end position="442"/>
    </location>
</feature>
<protein>
    <recommendedName>
        <fullName evidence="5">Protein kinase domain-containing protein</fullName>
    </recommendedName>
</protein>
<keyword evidence="4" id="KW-0547">Nucleotide-binding</keyword>
<evidence type="ECO:0000256" key="1">
    <source>
        <dbReference type="ARBA" id="ARBA00022574"/>
    </source>
</evidence>
<dbReference type="InterPro" id="IPR011009">
    <property type="entry name" value="Kinase-like_dom_sf"/>
</dbReference>
<dbReference type="PANTHER" id="PTHR19848:SF8">
    <property type="entry name" value="F-BOX AND WD REPEAT DOMAIN CONTAINING 7"/>
    <property type="match status" value="1"/>
</dbReference>
<organism evidence="6 7">
    <name type="scientific">Actinomadura rubrisoli</name>
    <dbReference type="NCBI Taxonomy" id="2530368"/>
    <lineage>
        <taxon>Bacteria</taxon>
        <taxon>Bacillati</taxon>
        <taxon>Actinomycetota</taxon>
        <taxon>Actinomycetes</taxon>
        <taxon>Streptosporangiales</taxon>
        <taxon>Thermomonosporaceae</taxon>
        <taxon>Actinomadura</taxon>
    </lineage>
</organism>
<reference evidence="6 7" key="1">
    <citation type="submission" date="2019-03" db="EMBL/GenBank/DDBJ databases">
        <title>Draft genome sequences of novel Actinobacteria.</title>
        <authorList>
            <person name="Sahin N."/>
            <person name="Ay H."/>
            <person name="Saygin H."/>
        </authorList>
    </citation>
    <scope>NUCLEOTIDE SEQUENCE [LARGE SCALE GENOMIC DNA]</scope>
    <source>
        <strain evidence="6 7">H3C3</strain>
    </source>
</reference>
<dbReference type="PROSITE" id="PS00109">
    <property type="entry name" value="PROTEIN_KINASE_TYR"/>
    <property type="match status" value="1"/>
</dbReference>
<dbReference type="InterPro" id="IPR020472">
    <property type="entry name" value="WD40_PAC1"/>
</dbReference>
<dbReference type="AlphaFoldDB" id="A0A4R5B861"/>
<dbReference type="Pfam" id="PF00400">
    <property type="entry name" value="WD40"/>
    <property type="match status" value="6"/>
</dbReference>
<keyword evidence="4" id="KW-0067">ATP-binding</keyword>
<feature type="domain" description="Protein kinase" evidence="5">
    <location>
        <begin position="27"/>
        <end position="280"/>
    </location>
</feature>
<dbReference type="InterPro" id="IPR015943">
    <property type="entry name" value="WD40/YVTN_repeat-like_dom_sf"/>
</dbReference>
<dbReference type="InterPro" id="IPR001680">
    <property type="entry name" value="WD40_rpt"/>
</dbReference>
<evidence type="ECO:0000313" key="7">
    <source>
        <dbReference type="Proteomes" id="UP000294513"/>
    </source>
</evidence>
<dbReference type="PROSITE" id="PS50082">
    <property type="entry name" value="WD_REPEATS_2"/>
    <property type="match status" value="5"/>
</dbReference>
<feature type="repeat" description="WD" evidence="3">
    <location>
        <begin position="359"/>
        <end position="400"/>
    </location>
</feature>
<keyword evidence="7" id="KW-1185">Reference proteome</keyword>
<name>A0A4R5B861_9ACTN</name>
<evidence type="ECO:0000256" key="4">
    <source>
        <dbReference type="PROSITE-ProRule" id="PRU10141"/>
    </source>
</evidence>
<dbReference type="SMART" id="SM00320">
    <property type="entry name" value="WD40"/>
    <property type="match status" value="7"/>
</dbReference>
<evidence type="ECO:0000313" key="6">
    <source>
        <dbReference type="EMBL" id="TDD79482.1"/>
    </source>
</evidence>
<dbReference type="Gene3D" id="1.10.510.10">
    <property type="entry name" value="Transferase(Phosphotransferase) domain 1"/>
    <property type="match status" value="1"/>
</dbReference>
<sequence>MTPDDRRPRMAEQIMGEGRGRLIAHQYRLVEEIGRGGFGVVWRARDERLNRDVAAKELFLPLYLAADQREERRERSMREARSAARIMHPSAVTVHAVVEQDGVPWIIMELIDGRSLGSVVRSGGPLPPRRAAEIGLGVLGALRTAHAAGVVHRDVTPGNILLAEGRAVLTDFGIATIEGDPSITSSGYLMGAPAYTAPERARGEHATPASDLWSLGATLYLAVEGKRPFAGDNANAVLHAIQHVEPDRPVLAGPLGPVIEGLMRKVPADRLSAEQAESLLGDVALDRVPALLSLPPGAGRVQDGRVWRWRRLVAVAAAPVVAAGVVSGLLWADRAGTPESAQGAAGRAAPAAGPRLLATLAAADEVYTVSINAAGTLLAAAGENRAVRLWRLPDRRPVAVLRGHGHAIFASAFSPDGRTLATGGYDREVILWNTAARRRLATLTPGQGTIGSLAFSPDGRELATAGTDDVQLWNVARRARLQVLGRPAETQYSAAFSRLGWLAFASADTLRMWRSRAAPRSATLGGVSSLVRAMAFDPTGRVVAIGGDDGTVTLWDCAARRRLGTVPHDRSVYAVAFSPDGRTLATASGDTVVLWDVAQRKRTATLTGHRGLVSSLAFSRDGRTLASGGFDGTVRLWALGP</sequence>
<feature type="repeat" description="WD" evidence="3">
    <location>
        <begin position="565"/>
        <end position="605"/>
    </location>
</feature>
<dbReference type="PANTHER" id="PTHR19848">
    <property type="entry name" value="WD40 REPEAT PROTEIN"/>
    <property type="match status" value="1"/>
</dbReference>
<dbReference type="GO" id="GO:0004672">
    <property type="term" value="F:protein kinase activity"/>
    <property type="evidence" value="ECO:0007669"/>
    <property type="project" value="InterPro"/>
</dbReference>
<dbReference type="Gene3D" id="2.130.10.10">
    <property type="entry name" value="YVTN repeat-like/Quinoprotein amine dehydrogenase"/>
    <property type="match status" value="3"/>
</dbReference>
<keyword evidence="1 3" id="KW-0853">WD repeat</keyword>
<dbReference type="Pfam" id="PF00069">
    <property type="entry name" value="Pkinase"/>
    <property type="match status" value="1"/>
</dbReference>
<dbReference type="InterPro" id="IPR008266">
    <property type="entry name" value="Tyr_kinase_AS"/>
</dbReference>
<dbReference type="SUPFAM" id="SSF50978">
    <property type="entry name" value="WD40 repeat-like"/>
    <property type="match status" value="1"/>
</dbReference>
<dbReference type="GO" id="GO:0005524">
    <property type="term" value="F:ATP binding"/>
    <property type="evidence" value="ECO:0007669"/>
    <property type="project" value="UniProtKB-UniRule"/>
</dbReference>
<evidence type="ECO:0000256" key="2">
    <source>
        <dbReference type="ARBA" id="ARBA00022737"/>
    </source>
</evidence>
<feature type="repeat" description="WD" evidence="3">
    <location>
        <begin position="524"/>
        <end position="565"/>
    </location>
</feature>
<dbReference type="EMBL" id="SMKU01000173">
    <property type="protein sequence ID" value="TDD79482.1"/>
    <property type="molecule type" value="Genomic_DNA"/>
</dbReference>
<feature type="repeat" description="WD" evidence="3">
    <location>
        <begin position="606"/>
        <end position="641"/>
    </location>
</feature>
<dbReference type="InterPro" id="IPR036322">
    <property type="entry name" value="WD40_repeat_dom_sf"/>
</dbReference>
<dbReference type="InterPro" id="IPR017441">
    <property type="entry name" value="Protein_kinase_ATP_BS"/>
</dbReference>
<dbReference type="PRINTS" id="PR00320">
    <property type="entry name" value="GPROTEINBRPT"/>
</dbReference>
<keyword evidence="2" id="KW-0677">Repeat</keyword>
<evidence type="ECO:0000256" key="3">
    <source>
        <dbReference type="PROSITE-ProRule" id="PRU00221"/>
    </source>
</evidence>
<dbReference type="CDD" id="cd14014">
    <property type="entry name" value="STKc_PknB_like"/>
    <property type="match status" value="1"/>
</dbReference>
<proteinExistence type="predicted"/>
<dbReference type="Proteomes" id="UP000294513">
    <property type="component" value="Unassembled WGS sequence"/>
</dbReference>
<comment type="caution">
    <text evidence="6">The sequence shown here is derived from an EMBL/GenBank/DDBJ whole genome shotgun (WGS) entry which is preliminary data.</text>
</comment>
<dbReference type="PROSITE" id="PS50011">
    <property type="entry name" value="PROTEIN_KINASE_DOM"/>
    <property type="match status" value="1"/>
</dbReference>
<dbReference type="Gene3D" id="3.30.200.20">
    <property type="entry name" value="Phosphorylase Kinase, domain 1"/>
    <property type="match status" value="1"/>
</dbReference>
<gene>
    <name evidence="6" type="ORF">E1298_27650</name>
</gene>
<dbReference type="OrthoDB" id="4336591at2"/>